<sequence>MTLNLTGITSKATLHQLFKTELHFPEWYGVSWDAFWDCIVAVVEMPHVLTLTNWEEFAQQCPRDMQILRQIIHDYEETMTPKRIVLAEQTSL</sequence>
<feature type="domain" description="Barstar (barnase inhibitor)" evidence="2">
    <location>
        <begin position="2"/>
        <end position="84"/>
    </location>
</feature>
<evidence type="ECO:0000256" key="1">
    <source>
        <dbReference type="ARBA" id="ARBA00006845"/>
    </source>
</evidence>
<keyword evidence="4" id="KW-1185">Reference proteome</keyword>
<evidence type="ECO:0000259" key="2">
    <source>
        <dbReference type="Pfam" id="PF01337"/>
    </source>
</evidence>
<accession>A0ABW3Q210</accession>
<protein>
    <submittedName>
        <fullName evidence="3">Barstar family protein</fullName>
    </submittedName>
</protein>
<name>A0ABW3Q210_9BACT</name>
<dbReference type="InterPro" id="IPR000468">
    <property type="entry name" value="Barstar"/>
</dbReference>
<dbReference type="EMBL" id="JBHTLP010000004">
    <property type="protein sequence ID" value="MFD1140912.1"/>
    <property type="molecule type" value="Genomic_DNA"/>
</dbReference>
<dbReference type="Pfam" id="PF01337">
    <property type="entry name" value="Barstar"/>
    <property type="match status" value="1"/>
</dbReference>
<gene>
    <name evidence="3" type="ORF">ACFQ4C_07325</name>
</gene>
<reference evidence="4" key="1">
    <citation type="journal article" date="2019" name="Int. J. Syst. Evol. Microbiol.">
        <title>The Global Catalogue of Microorganisms (GCM) 10K type strain sequencing project: providing services to taxonomists for standard genome sequencing and annotation.</title>
        <authorList>
            <consortium name="The Broad Institute Genomics Platform"/>
            <consortium name="The Broad Institute Genome Sequencing Center for Infectious Disease"/>
            <person name="Wu L."/>
            <person name="Ma J."/>
        </authorList>
    </citation>
    <scope>NUCLEOTIDE SEQUENCE [LARGE SCALE GENOMIC DNA]</scope>
    <source>
        <strain evidence="4">CCUG 55608</strain>
    </source>
</reference>
<dbReference type="Proteomes" id="UP001597116">
    <property type="component" value="Unassembled WGS sequence"/>
</dbReference>
<dbReference type="InterPro" id="IPR035905">
    <property type="entry name" value="Barstar-like_sf"/>
</dbReference>
<comment type="caution">
    <text evidence="3">The sequence shown here is derived from an EMBL/GenBank/DDBJ whole genome shotgun (WGS) entry which is preliminary data.</text>
</comment>
<evidence type="ECO:0000313" key="4">
    <source>
        <dbReference type="Proteomes" id="UP001597116"/>
    </source>
</evidence>
<comment type="similarity">
    <text evidence="1">Belongs to the barstar family.</text>
</comment>
<proteinExistence type="inferred from homology"/>
<dbReference type="Gene3D" id="3.30.370.10">
    <property type="entry name" value="Barstar-like"/>
    <property type="match status" value="1"/>
</dbReference>
<organism evidence="3 4">
    <name type="scientific">Larkinella insperata</name>
    <dbReference type="NCBI Taxonomy" id="332158"/>
    <lineage>
        <taxon>Bacteria</taxon>
        <taxon>Pseudomonadati</taxon>
        <taxon>Bacteroidota</taxon>
        <taxon>Cytophagia</taxon>
        <taxon>Cytophagales</taxon>
        <taxon>Spirosomataceae</taxon>
        <taxon>Larkinella</taxon>
    </lineage>
</organism>
<dbReference type="RefSeq" id="WP_379884025.1">
    <property type="nucleotide sequence ID" value="NZ_JBHTLP010000004.1"/>
</dbReference>
<evidence type="ECO:0000313" key="3">
    <source>
        <dbReference type="EMBL" id="MFD1140912.1"/>
    </source>
</evidence>
<dbReference type="SUPFAM" id="SSF52038">
    <property type="entry name" value="Barstar-related"/>
    <property type="match status" value="1"/>
</dbReference>